<dbReference type="Proteomes" id="UP000033140">
    <property type="component" value="Unassembled WGS sequence"/>
</dbReference>
<reference evidence="2 3" key="1">
    <citation type="journal article" date="2011" name="J. Gen. Appl. Microbiol.">
        <title>Draft genome sequencing of the enigmatic yeast Saitoella complicata.</title>
        <authorList>
            <person name="Nishida H."/>
            <person name="Hamamoto M."/>
            <person name="Sugiyama J."/>
        </authorList>
    </citation>
    <scope>NUCLEOTIDE SEQUENCE [LARGE SCALE GENOMIC DNA]</scope>
    <source>
        <strain evidence="2 3">NRRL Y-17804</strain>
    </source>
</reference>
<reference evidence="2 3" key="3">
    <citation type="journal article" date="2015" name="Genome Announc.">
        <title>Draft Genome Sequence of the Archiascomycetous Yeast Saitoella complicata.</title>
        <authorList>
            <person name="Yamauchi K."/>
            <person name="Kondo S."/>
            <person name="Hamamoto M."/>
            <person name="Takahashi Y."/>
            <person name="Ogura Y."/>
            <person name="Hayashi T."/>
            <person name="Nishida H."/>
        </authorList>
    </citation>
    <scope>NUCLEOTIDE SEQUENCE [LARGE SCALE GENOMIC DNA]</scope>
    <source>
        <strain evidence="2 3">NRRL Y-17804</strain>
    </source>
</reference>
<dbReference type="EMBL" id="BACD03000016">
    <property type="protein sequence ID" value="GAO48656.1"/>
    <property type="molecule type" value="Genomic_DNA"/>
</dbReference>
<accession>A0A0E9NG40</accession>
<feature type="coiled-coil region" evidence="1">
    <location>
        <begin position="93"/>
        <end position="120"/>
    </location>
</feature>
<protein>
    <recommendedName>
        <fullName evidence="4">Cytochrome c oxidase assembly protein COX20, mitochondrial</fullName>
    </recommendedName>
</protein>
<keyword evidence="1" id="KW-0175">Coiled coil</keyword>
<gene>
    <name evidence="2" type="ORF">G7K_2826-t1</name>
</gene>
<reference evidence="2 3" key="2">
    <citation type="journal article" date="2014" name="J. Gen. Appl. Microbiol.">
        <title>The early diverging ascomycetous budding yeast Saitoella complicata has three histone deacetylases belonging to the Clr6, Hos2, and Rpd3 lineages.</title>
        <authorList>
            <person name="Nishida H."/>
            <person name="Matsumoto T."/>
            <person name="Kondo S."/>
            <person name="Hamamoto M."/>
            <person name="Yoshikawa H."/>
        </authorList>
    </citation>
    <scope>NUCLEOTIDE SEQUENCE [LARGE SCALE GENOMIC DNA]</scope>
    <source>
        <strain evidence="2 3">NRRL Y-17804</strain>
    </source>
</reference>
<dbReference type="InterPro" id="IPR038882">
    <property type="entry name" value="Rcf3"/>
</dbReference>
<evidence type="ECO:0008006" key="4">
    <source>
        <dbReference type="Google" id="ProtNLM"/>
    </source>
</evidence>
<dbReference type="AlphaFoldDB" id="A0A0E9NG40"/>
<dbReference type="PANTHER" id="PTHR39153">
    <property type="entry name" value="AGR244WP"/>
    <property type="match status" value="1"/>
</dbReference>
<organism evidence="2 3">
    <name type="scientific">Saitoella complicata (strain BCRC 22490 / CBS 7301 / JCM 7358 / NBRC 10748 / NRRL Y-17804)</name>
    <dbReference type="NCBI Taxonomy" id="698492"/>
    <lineage>
        <taxon>Eukaryota</taxon>
        <taxon>Fungi</taxon>
        <taxon>Dikarya</taxon>
        <taxon>Ascomycota</taxon>
        <taxon>Taphrinomycotina</taxon>
        <taxon>Taphrinomycotina incertae sedis</taxon>
        <taxon>Saitoella</taxon>
    </lineage>
</organism>
<evidence type="ECO:0000313" key="2">
    <source>
        <dbReference type="EMBL" id="GAO48656.1"/>
    </source>
</evidence>
<sequence length="130" mass="14312">MSSSRRGLNSPDLQAAHDEAVKGSLIGGAKSFAGGLALSVIAHHTWPFYRAFTFQHKGFLLSGITIFGFCIGGEERLINFEKHKRYEDRVRKVEIYNNYIKGLQEERDRAEAADAAAAAQAANAINEISQ</sequence>
<name>A0A0E9NG40_SAICN</name>
<evidence type="ECO:0000313" key="3">
    <source>
        <dbReference type="Proteomes" id="UP000033140"/>
    </source>
</evidence>
<comment type="caution">
    <text evidence="2">The sequence shown here is derived from an EMBL/GenBank/DDBJ whole genome shotgun (WGS) entry which is preliminary data.</text>
</comment>
<keyword evidence="3" id="KW-1185">Reference proteome</keyword>
<dbReference type="PANTHER" id="PTHR39153:SF1">
    <property type="entry name" value="AGR244WP"/>
    <property type="match status" value="1"/>
</dbReference>
<proteinExistence type="predicted"/>
<evidence type="ECO:0000256" key="1">
    <source>
        <dbReference type="SAM" id="Coils"/>
    </source>
</evidence>